<gene>
    <name evidence="2" type="ORF">HMPREF1071_02784</name>
</gene>
<organism evidence="2 3">
    <name type="scientific">Bacteroides salyersiae CL02T12C01</name>
    <dbReference type="NCBI Taxonomy" id="997887"/>
    <lineage>
        <taxon>Bacteria</taxon>
        <taxon>Pseudomonadati</taxon>
        <taxon>Bacteroidota</taxon>
        <taxon>Bacteroidia</taxon>
        <taxon>Bacteroidales</taxon>
        <taxon>Bacteroidaceae</taxon>
        <taxon>Bacteroides</taxon>
    </lineage>
</organism>
<dbReference type="Gene3D" id="3.40.50.300">
    <property type="entry name" value="P-loop containing nucleotide triphosphate hydrolases"/>
    <property type="match status" value="1"/>
</dbReference>
<evidence type="ECO:0000313" key="3">
    <source>
        <dbReference type="Proteomes" id="UP000005150"/>
    </source>
</evidence>
<dbReference type="Proteomes" id="UP000005150">
    <property type="component" value="Unassembled WGS sequence"/>
</dbReference>
<accession>I9HPM0</accession>
<dbReference type="PATRIC" id="fig|997887.3.peg.2890"/>
<dbReference type="Pfam" id="PF20030">
    <property type="entry name" value="bpMoxR"/>
    <property type="match status" value="1"/>
</dbReference>
<dbReference type="EMBL" id="AGXV01000032">
    <property type="protein sequence ID" value="EIY62164.1"/>
    <property type="molecule type" value="Genomic_DNA"/>
</dbReference>
<evidence type="ECO:0000313" key="2">
    <source>
        <dbReference type="EMBL" id="EIY62164.1"/>
    </source>
</evidence>
<sequence>MKYGKQDRPYRTSLLTVINEKIYRNGQFTVKVPLKVLIAASNELSAKGEGLEALYDRFLIRQFVGCIEQEFAFDRMIASTKDTEPNIPEKLPIEQEEYCKMQAEAETVPLPFRWSILFITASKDSG</sequence>
<reference evidence="2 3" key="1">
    <citation type="submission" date="2012-02" db="EMBL/GenBank/DDBJ databases">
        <title>The Genome Sequence of Bacteroides salyersiae CL02T12C01.</title>
        <authorList>
            <consortium name="The Broad Institute Genome Sequencing Platform"/>
            <person name="Earl A."/>
            <person name="Ward D."/>
            <person name="Feldgarden M."/>
            <person name="Gevers D."/>
            <person name="Zitomersky N.L."/>
            <person name="Coyne M.J."/>
            <person name="Comstock L.E."/>
            <person name="Young S.K."/>
            <person name="Zeng Q."/>
            <person name="Gargeya S."/>
            <person name="Fitzgerald M."/>
            <person name="Haas B."/>
            <person name="Abouelleil A."/>
            <person name="Alvarado L."/>
            <person name="Arachchi H.M."/>
            <person name="Berlin A."/>
            <person name="Chapman S.B."/>
            <person name="Gearin G."/>
            <person name="Goldberg J."/>
            <person name="Griggs A."/>
            <person name="Gujja S."/>
            <person name="Hansen M."/>
            <person name="Heiman D."/>
            <person name="Howarth C."/>
            <person name="Larimer J."/>
            <person name="Lui A."/>
            <person name="MacDonald P.J.P."/>
            <person name="McCowen C."/>
            <person name="Montmayeur A."/>
            <person name="Murphy C."/>
            <person name="Neiman D."/>
            <person name="Pearson M."/>
            <person name="Priest M."/>
            <person name="Roberts A."/>
            <person name="Saif S."/>
            <person name="Shea T."/>
            <person name="Sisk P."/>
            <person name="Stolte C."/>
            <person name="Sykes S."/>
            <person name="Wortman J."/>
            <person name="Nusbaum C."/>
            <person name="Birren B."/>
        </authorList>
    </citation>
    <scope>NUCLEOTIDE SEQUENCE [LARGE SCALE GENOMIC DNA]</scope>
    <source>
        <strain evidence="2 3">CL02T12C01</strain>
    </source>
</reference>
<dbReference type="HOGENOM" id="CLU_1977155_0_0_10"/>
<keyword evidence="3" id="KW-1185">Reference proteome</keyword>
<dbReference type="InterPro" id="IPR027417">
    <property type="entry name" value="P-loop_NTPase"/>
</dbReference>
<comment type="caution">
    <text evidence="2">The sequence shown here is derived from an EMBL/GenBank/DDBJ whole genome shotgun (WGS) entry which is preliminary data.</text>
</comment>
<dbReference type="AlphaFoldDB" id="I9HPM0"/>
<evidence type="ECO:0000259" key="1">
    <source>
        <dbReference type="Pfam" id="PF20030"/>
    </source>
</evidence>
<dbReference type="PANTHER" id="PTHR32204:SF0">
    <property type="entry name" value="ATPASE RAVA"/>
    <property type="match status" value="1"/>
</dbReference>
<dbReference type="InterPro" id="IPR045427">
    <property type="entry name" value="MoxR"/>
</dbReference>
<dbReference type="PANTHER" id="PTHR32204">
    <property type="entry name" value="ATPASE RAVA"/>
    <property type="match status" value="1"/>
</dbReference>
<protein>
    <submittedName>
        <fullName evidence="2">ATPase ravA</fullName>
    </submittedName>
</protein>
<name>I9HPM0_9BACE</name>
<proteinExistence type="predicted"/>
<feature type="domain" description="MoxR" evidence="1">
    <location>
        <begin position="13"/>
        <end position="76"/>
    </location>
</feature>
<dbReference type="InterPro" id="IPR050513">
    <property type="entry name" value="RavA_ATPases"/>
</dbReference>